<protein>
    <submittedName>
        <fullName evidence="1">Uncharacterized protein</fullName>
    </submittedName>
</protein>
<name>A0ABY7EGR1_MYAAR</name>
<proteinExistence type="predicted"/>
<evidence type="ECO:0000313" key="2">
    <source>
        <dbReference type="Proteomes" id="UP001164746"/>
    </source>
</evidence>
<accession>A0ABY7EGR1</accession>
<evidence type="ECO:0000313" key="1">
    <source>
        <dbReference type="EMBL" id="WAR08274.1"/>
    </source>
</evidence>
<gene>
    <name evidence="1" type="ORF">MAR_018232</name>
</gene>
<sequence>MTDARQALKIGEEAVQVDPQILFKRLTVAAKASRDLASVFKYELCSHPKTMFDISLLKLLKQPQKPVLADAIFS</sequence>
<dbReference type="Proteomes" id="UP001164746">
    <property type="component" value="Chromosome 6"/>
</dbReference>
<dbReference type="EMBL" id="CP111017">
    <property type="protein sequence ID" value="WAR08274.1"/>
    <property type="molecule type" value="Genomic_DNA"/>
</dbReference>
<reference evidence="1" key="1">
    <citation type="submission" date="2022-11" db="EMBL/GenBank/DDBJ databases">
        <title>Centuries of genome instability and evolution in soft-shell clam transmissible cancer (bioRxiv).</title>
        <authorList>
            <person name="Hart S.F.M."/>
            <person name="Yonemitsu M.A."/>
            <person name="Giersch R.M."/>
            <person name="Beal B.F."/>
            <person name="Arriagada G."/>
            <person name="Davis B.W."/>
            <person name="Ostrander E.A."/>
            <person name="Goff S.P."/>
            <person name="Metzger M.J."/>
        </authorList>
    </citation>
    <scope>NUCLEOTIDE SEQUENCE</scope>
    <source>
        <strain evidence="1">MELC-2E11</strain>
        <tissue evidence="1">Siphon/mantle</tissue>
    </source>
</reference>
<organism evidence="1 2">
    <name type="scientific">Mya arenaria</name>
    <name type="common">Soft-shell clam</name>
    <dbReference type="NCBI Taxonomy" id="6604"/>
    <lineage>
        <taxon>Eukaryota</taxon>
        <taxon>Metazoa</taxon>
        <taxon>Spiralia</taxon>
        <taxon>Lophotrochozoa</taxon>
        <taxon>Mollusca</taxon>
        <taxon>Bivalvia</taxon>
        <taxon>Autobranchia</taxon>
        <taxon>Heteroconchia</taxon>
        <taxon>Euheterodonta</taxon>
        <taxon>Imparidentia</taxon>
        <taxon>Neoheterodontei</taxon>
        <taxon>Myida</taxon>
        <taxon>Myoidea</taxon>
        <taxon>Myidae</taxon>
        <taxon>Mya</taxon>
    </lineage>
</organism>
<keyword evidence="2" id="KW-1185">Reference proteome</keyword>